<protein>
    <submittedName>
        <fullName evidence="5">ArsR family transcriptional regulator</fullName>
    </submittedName>
</protein>
<evidence type="ECO:0000313" key="5">
    <source>
        <dbReference type="EMBL" id="GGX41850.1"/>
    </source>
</evidence>
<dbReference type="Proteomes" id="UP000626148">
    <property type="component" value="Unassembled WGS sequence"/>
</dbReference>
<dbReference type="InterPro" id="IPR019888">
    <property type="entry name" value="Tscrpt_reg_AsnC-like"/>
</dbReference>
<dbReference type="InterPro" id="IPR000485">
    <property type="entry name" value="AsnC-type_HTH_dom"/>
</dbReference>
<organism evidence="5 6">
    <name type="scientific">Saccharospirillum salsuginis</name>
    <dbReference type="NCBI Taxonomy" id="418750"/>
    <lineage>
        <taxon>Bacteria</taxon>
        <taxon>Pseudomonadati</taxon>
        <taxon>Pseudomonadota</taxon>
        <taxon>Gammaproteobacteria</taxon>
        <taxon>Oceanospirillales</taxon>
        <taxon>Saccharospirillaceae</taxon>
        <taxon>Saccharospirillum</taxon>
    </lineage>
</organism>
<dbReference type="InterPro" id="IPR036390">
    <property type="entry name" value="WH_DNA-bd_sf"/>
</dbReference>
<dbReference type="RefSeq" id="WP_189606981.1">
    <property type="nucleotide sequence ID" value="NZ_BMXR01000001.1"/>
</dbReference>
<dbReference type="Gene3D" id="1.10.10.10">
    <property type="entry name" value="Winged helix-like DNA-binding domain superfamily/Winged helix DNA-binding domain"/>
    <property type="match status" value="1"/>
</dbReference>
<dbReference type="Gene3D" id="3.30.70.920">
    <property type="match status" value="1"/>
</dbReference>
<dbReference type="PANTHER" id="PTHR30154:SF34">
    <property type="entry name" value="TRANSCRIPTIONAL REGULATOR AZLB"/>
    <property type="match status" value="1"/>
</dbReference>
<dbReference type="Pfam" id="PF13412">
    <property type="entry name" value="HTH_24"/>
    <property type="match status" value="1"/>
</dbReference>
<evidence type="ECO:0000259" key="4">
    <source>
        <dbReference type="PROSITE" id="PS50956"/>
    </source>
</evidence>
<feature type="domain" description="HTH asnC-type" evidence="4">
    <location>
        <begin position="10"/>
        <end position="73"/>
    </location>
</feature>
<dbReference type="GO" id="GO:0005829">
    <property type="term" value="C:cytosol"/>
    <property type="evidence" value="ECO:0007669"/>
    <property type="project" value="TreeGrafter"/>
</dbReference>
<dbReference type="InterPro" id="IPR036388">
    <property type="entry name" value="WH-like_DNA-bd_sf"/>
</dbReference>
<evidence type="ECO:0000256" key="1">
    <source>
        <dbReference type="ARBA" id="ARBA00023015"/>
    </source>
</evidence>
<evidence type="ECO:0000256" key="3">
    <source>
        <dbReference type="ARBA" id="ARBA00023163"/>
    </source>
</evidence>
<dbReference type="GO" id="GO:0043565">
    <property type="term" value="F:sequence-specific DNA binding"/>
    <property type="evidence" value="ECO:0007669"/>
    <property type="project" value="InterPro"/>
</dbReference>
<proteinExistence type="predicted"/>
<dbReference type="InterPro" id="IPR019887">
    <property type="entry name" value="Tscrpt_reg_AsnC/Lrp_C"/>
</dbReference>
<sequence>MSDQTSNHDLSALDKDMLSILRSNGRIPIDDLSDQLGLSCTKTREKLEQLEQCGYIKGYQAIVDVDRLYTGFNTYLLISLGHQTANNHRRIEHFVLNEASVIECVYLSGESEYLMKVCTEDIADFRELVTKLYQHIPDILSLDNKPVLQTIKSRTQDFTDGTLALQEKSQ</sequence>
<gene>
    <name evidence="5" type="ORF">GCM10007392_05960</name>
</gene>
<dbReference type="PANTHER" id="PTHR30154">
    <property type="entry name" value="LEUCINE-RESPONSIVE REGULATORY PROTEIN"/>
    <property type="match status" value="1"/>
</dbReference>
<name>A0A918N5I4_9GAMM</name>
<keyword evidence="3" id="KW-0804">Transcription</keyword>
<keyword evidence="2" id="KW-0238">DNA-binding</keyword>
<evidence type="ECO:0000313" key="6">
    <source>
        <dbReference type="Proteomes" id="UP000626148"/>
    </source>
</evidence>
<dbReference type="AlphaFoldDB" id="A0A918N5I4"/>
<reference evidence="5" key="1">
    <citation type="journal article" date="2014" name="Int. J. Syst. Evol. Microbiol.">
        <title>Complete genome sequence of Corynebacterium casei LMG S-19264T (=DSM 44701T), isolated from a smear-ripened cheese.</title>
        <authorList>
            <consortium name="US DOE Joint Genome Institute (JGI-PGF)"/>
            <person name="Walter F."/>
            <person name="Albersmeier A."/>
            <person name="Kalinowski J."/>
            <person name="Ruckert C."/>
        </authorList>
    </citation>
    <scope>NUCLEOTIDE SEQUENCE</scope>
    <source>
        <strain evidence="5">KCTC 22169</strain>
    </source>
</reference>
<dbReference type="PRINTS" id="PR00033">
    <property type="entry name" value="HTHASNC"/>
</dbReference>
<comment type="caution">
    <text evidence="5">The sequence shown here is derived from an EMBL/GenBank/DDBJ whole genome shotgun (WGS) entry which is preliminary data.</text>
</comment>
<reference evidence="5" key="2">
    <citation type="submission" date="2020-09" db="EMBL/GenBank/DDBJ databases">
        <authorList>
            <person name="Sun Q."/>
            <person name="Kim S."/>
        </authorList>
    </citation>
    <scope>NUCLEOTIDE SEQUENCE</scope>
    <source>
        <strain evidence="5">KCTC 22169</strain>
    </source>
</reference>
<dbReference type="EMBL" id="BMXR01000001">
    <property type="protein sequence ID" value="GGX41850.1"/>
    <property type="molecule type" value="Genomic_DNA"/>
</dbReference>
<dbReference type="Pfam" id="PF01037">
    <property type="entry name" value="AsnC_trans_reg"/>
    <property type="match status" value="1"/>
</dbReference>
<dbReference type="GO" id="GO:0043200">
    <property type="term" value="P:response to amino acid"/>
    <property type="evidence" value="ECO:0007669"/>
    <property type="project" value="TreeGrafter"/>
</dbReference>
<keyword evidence="6" id="KW-1185">Reference proteome</keyword>
<dbReference type="SMART" id="SM00344">
    <property type="entry name" value="HTH_ASNC"/>
    <property type="match status" value="1"/>
</dbReference>
<keyword evidence="1" id="KW-0805">Transcription regulation</keyword>
<evidence type="ECO:0000256" key="2">
    <source>
        <dbReference type="ARBA" id="ARBA00023125"/>
    </source>
</evidence>
<dbReference type="PROSITE" id="PS50956">
    <property type="entry name" value="HTH_ASNC_2"/>
    <property type="match status" value="1"/>
</dbReference>
<accession>A0A918N5I4</accession>
<dbReference type="SUPFAM" id="SSF46785">
    <property type="entry name" value="Winged helix' DNA-binding domain"/>
    <property type="match status" value="1"/>
</dbReference>